<keyword evidence="2" id="KW-0812">Transmembrane</keyword>
<feature type="transmembrane region" description="Helical" evidence="2">
    <location>
        <begin position="133"/>
        <end position="152"/>
    </location>
</feature>
<feature type="transmembrane region" description="Helical" evidence="2">
    <location>
        <begin position="243"/>
        <end position="270"/>
    </location>
</feature>
<accession>J4GPY1</accession>
<sequence length="392" mass="43686">MAGRACDLANAEITIGHAQGCTAWTRMSENSPSRDLIWGPVLMQGLTQYLFQGQFPPTSRCHIYTGNTPSTRLFLSVYIEMLKNALTTFRLSSFTSVPLTIPNCLSFMSLTAIESYKVWLNFVDQIVFWRSPLHSAEFFINGFICTLCEAFLLMQCWKLTRRNWWVLSFLTVLTTVTFFANIAMTVKIAQVSGDVFARNPLKVSRWAFPIWVYGSLALSLSLTIILSFCLWRQRTGVEYLDKTITYVITITWQSAALPCVCMLVGAVLVATEPRGAANLSILFLVSTGKLFTMGILSTLNSRVAVRKRISIQLGHPSWSDGPQFATGQSQTGEGTAFTTEVGQRSLNSRFRFHRWNRTIDPEAAANQGSQISRTSSGLTIAPPTRPPEALIT</sequence>
<keyword evidence="2" id="KW-0472">Membrane</keyword>
<evidence type="ECO:0000259" key="3">
    <source>
        <dbReference type="Pfam" id="PF20152"/>
    </source>
</evidence>
<reference evidence="4 5" key="1">
    <citation type="journal article" date="2012" name="Appl. Environ. Microbiol.">
        <title>Short-read sequencing for genomic analysis of the brown rot fungus Fibroporia radiculosa.</title>
        <authorList>
            <person name="Tang J.D."/>
            <person name="Perkins A.D."/>
            <person name="Sonstegard T.S."/>
            <person name="Schroeder S.G."/>
            <person name="Burgess S.C."/>
            <person name="Diehl S.V."/>
        </authorList>
    </citation>
    <scope>NUCLEOTIDE SEQUENCE [LARGE SCALE GENOMIC DNA]</scope>
    <source>
        <strain evidence="4 5">TFFH 294</strain>
    </source>
</reference>
<dbReference type="InterPro" id="IPR045339">
    <property type="entry name" value="DUF6534"/>
</dbReference>
<gene>
    <name evidence="4" type="ORF">FIBRA_04858</name>
</gene>
<dbReference type="AlphaFoldDB" id="J4GPY1"/>
<dbReference type="Proteomes" id="UP000006352">
    <property type="component" value="Unassembled WGS sequence"/>
</dbReference>
<dbReference type="Pfam" id="PF20152">
    <property type="entry name" value="DUF6534"/>
    <property type="match status" value="1"/>
</dbReference>
<feature type="region of interest" description="Disordered" evidence="1">
    <location>
        <begin position="361"/>
        <end position="392"/>
    </location>
</feature>
<evidence type="ECO:0000313" key="4">
    <source>
        <dbReference type="EMBL" id="CCM02750.1"/>
    </source>
</evidence>
<feature type="transmembrane region" description="Helical" evidence="2">
    <location>
        <begin position="276"/>
        <end position="299"/>
    </location>
</feature>
<protein>
    <recommendedName>
        <fullName evidence="3">DUF6534 domain-containing protein</fullName>
    </recommendedName>
</protein>
<dbReference type="EMBL" id="HE797091">
    <property type="protein sequence ID" value="CCM02750.1"/>
    <property type="molecule type" value="Genomic_DNA"/>
</dbReference>
<keyword evidence="2" id="KW-1133">Transmembrane helix</keyword>
<keyword evidence="5" id="KW-1185">Reference proteome</keyword>
<dbReference type="OrthoDB" id="3251949at2759"/>
<dbReference type="PANTHER" id="PTHR40465:SF1">
    <property type="entry name" value="DUF6534 DOMAIN-CONTAINING PROTEIN"/>
    <property type="match status" value="1"/>
</dbReference>
<evidence type="ECO:0000256" key="1">
    <source>
        <dbReference type="SAM" id="MobiDB-lite"/>
    </source>
</evidence>
<dbReference type="RefSeq" id="XP_012182033.1">
    <property type="nucleotide sequence ID" value="XM_012326643.1"/>
</dbReference>
<organism evidence="4 5">
    <name type="scientific">Fibroporia radiculosa</name>
    <dbReference type="NCBI Taxonomy" id="599839"/>
    <lineage>
        <taxon>Eukaryota</taxon>
        <taxon>Fungi</taxon>
        <taxon>Dikarya</taxon>
        <taxon>Basidiomycota</taxon>
        <taxon>Agaricomycotina</taxon>
        <taxon>Agaricomycetes</taxon>
        <taxon>Polyporales</taxon>
        <taxon>Fibroporiaceae</taxon>
        <taxon>Fibroporia</taxon>
    </lineage>
</organism>
<dbReference type="GeneID" id="24097661"/>
<dbReference type="HOGENOM" id="CLU_704061_0_0_1"/>
<feature type="transmembrane region" description="Helical" evidence="2">
    <location>
        <begin position="91"/>
        <end position="113"/>
    </location>
</feature>
<feature type="transmembrane region" description="Helical" evidence="2">
    <location>
        <begin position="164"/>
        <end position="186"/>
    </location>
</feature>
<dbReference type="InParanoid" id="J4GPY1"/>
<name>J4GPY1_9APHY</name>
<feature type="compositionally biased region" description="Polar residues" evidence="1">
    <location>
        <begin position="366"/>
        <end position="378"/>
    </location>
</feature>
<feature type="domain" description="DUF6534" evidence="3">
    <location>
        <begin position="217"/>
        <end position="302"/>
    </location>
</feature>
<proteinExistence type="predicted"/>
<evidence type="ECO:0000313" key="5">
    <source>
        <dbReference type="Proteomes" id="UP000006352"/>
    </source>
</evidence>
<evidence type="ECO:0000256" key="2">
    <source>
        <dbReference type="SAM" id="Phobius"/>
    </source>
</evidence>
<dbReference type="PANTHER" id="PTHR40465">
    <property type="entry name" value="CHROMOSOME 1, WHOLE GENOME SHOTGUN SEQUENCE"/>
    <property type="match status" value="1"/>
</dbReference>
<feature type="transmembrane region" description="Helical" evidence="2">
    <location>
        <begin position="206"/>
        <end position="231"/>
    </location>
</feature>